<dbReference type="RefSeq" id="WP_084946679.1">
    <property type="nucleotide sequence ID" value="NZ_NCVA01000003.1"/>
</dbReference>
<dbReference type="EMBL" id="NCVA01000003">
    <property type="protein sequence ID" value="ORO85854.1"/>
    <property type="molecule type" value="Genomic_DNA"/>
</dbReference>
<accession>A0A1X1JFE0</accession>
<gene>
    <name evidence="1" type="ORF">B7705_00065</name>
</gene>
<evidence type="ECO:0000313" key="2">
    <source>
        <dbReference type="Proteomes" id="UP000193064"/>
    </source>
</evidence>
<name>A0A1X1JFE0_STROR</name>
<protein>
    <submittedName>
        <fullName evidence="1">Uncharacterized protein</fullName>
    </submittedName>
</protein>
<evidence type="ECO:0000313" key="1">
    <source>
        <dbReference type="EMBL" id="ORO85854.1"/>
    </source>
</evidence>
<proteinExistence type="predicted"/>
<comment type="caution">
    <text evidence="1">The sequence shown here is derived from an EMBL/GenBank/DDBJ whole genome shotgun (WGS) entry which is preliminary data.</text>
</comment>
<dbReference type="InterPro" id="IPR028954">
    <property type="entry name" value="Imm59"/>
</dbReference>
<dbReference type="Pfam" id="PF15597">
    <property type="entry name" value="Imm59"/>
    <property type="match status" value="1"/>
</dbReference>
<organism evidence="1 2">
    <name type="scientific">Streptococcus oralis subsp. dentisani</name>
    <dbReference type="NCBI Taxonomy" id="1458253"/>
    <lineage>
        <taxon>Bacteria</taxon>
        <taxon>Bacillati</taxon>
        <taxon>Bacillota</taxon>
        <taxon>Bacilli</taxon>
        <taxon>Lactobacillales</taxon>
        <taxon>Streptococcaceae</taxon>
        <taxon>Streptococcus</taxon>
    </lineage>
</organism>
<reference evidence="1 2" key="1">
    <citation type="journal article" date="2016" name="Eur. J. Clin. Microbiol. Infect. Dis.">
        <title>Whole genome sequencing as a tool for phylogenetic analysis of clinical strains of Mitis group streptococci.</title>
        <authorList>
            <person name="Rasmussen L.H."/>
            <person name="Dargis R."/>
            <person name="Hojholt K."/>
            <person name="Christensen J.J."/>
            <person name="Skovgaard O."/>
            <person name="Justesen U.S."/>
            <person name="Rosenvinge F.S."/>
            <person name="Moser C."/>
            <person name="Lukjancenko O."/>
            <person name="Rasmussen S."/>
            <person name="Nielsen X.C."/>
        </authorList>
    </citation>
    <scope>NUCLEOTIDE SEQUENCE [LARGE SCALE GENOMIC DNA]</scope>
    <source>
        <strain evidence="1 2">RH_13585_10</strain>
    </source>
</reference>
<dbReference type="Proteomes" id="UP000193064">
    <property type="component" value="Unassembled WGS sequence"/>
</dbReference>
<sequence length="108" mass="13060">MNSEQIEKFKQEIECIIKEKNYISLRYVLFDETNRTPFAVHIFYKDGLFMVNSRDERAYVIGRTFEFDNFSEAEKKFFNVLDFIVREGRRDISNRGSYMYSSPLWDKP</sequence>
<dbReference type="AlphaFoldDB" id="A0A1X1JFE0"/>